<dbReference type="AlphaFoldDB" id="A0A1S1J1J4"/>
<reference evidence="1" key="2">
    <citation type="submission" date="2016-09" db="EMBL/GenBank/DDBJ databases">
        <authorList>
            <person name="Capua I."/>
            <person name="De Benedictis P."/>
            <person name="Joannis T."/>
            <person name="Lombin L.H."/>
            <person name="Cattoli G."/>
        </authorList>
    </citation>
    <scope>NUCLEOTIDE SEQUENCE [LARGE SCALE GENOMIC DNA]</scope>
    <source>
        <strain evidence="1">MSU</strain>
    </source>
</reference>
<evidence type="ECO:0000313" key="2">
    <source>
        <dbReference type="EMBL" id="OXB19728.1"/>
    </source>
</evidence>
<dbReference type="Proteomes" id="UP000180252">
    <property type="component" value="Unassembled WGS sequence"/>
</dbReference>
<comment type="caution">
    <text evidence="1">The sequence shown here is derived from an EMBL/GenBank/DDBJ whole genome shotgun (WGS) entry which is preliminary data.</text>
</comment>
<organism evidence="1 3">
    <name type="scientific">Flavobacterium tructae</name>
    <dbReference type="NCBI Taxonomy" id="1114873"/>
    <lineage>
        <taxon>Bacteria</taxon>
        <taxon>Pseudomonadati</taxon>
        <taxon>Bacteroidota</taxon>
        <taxon>Flavobacteriia</taxon>
        <taxon>Flavobacteriales</taxon>
        <taxon>Flavobacteriaceae</taxon>
        <taxon>Flavobacterium</taxon>
    </lineage>
</organism>
<evidence type="ECO:0000313" key="4">
    <source>
        <dbReference type="Proteomes" id="UP000198319"/>
    </source>
</evidence>
<evidence type="ECO:0000313" key="1">
    <source>
        <dbReference type="EMBL" id="OHT43394.1"/>
    </source>
</evidence>
<gene>
    <name evidence="2" type="ORF">B0A71_09775</name>
    <name evidence="1" type="ORF">BHE19_19080</name>
</gene>
<dbReference type="EMBL" id="MUHG01000017">
    <property type="protein sequence ID" value="OXB19728.1"/>
    <property type="molecule type" value="Genomic_DNA"/>
</dbReference>
<dbReference type="STRING" id="1278819.BHE19_19080"/>
<name>A0A1S1J1J4_9FLAO</name>
<protein>
    <submittedName>
        <fullName evidence="1">Phage baseplate protein</fullName>
    </submittedName>
</protein>
<dbReference type="OrthoDB" id="9762853at2"/>
<proteinExistence type="predicted"/>
<dbReference type="Proteomes" id="UP000198319">
    <property type="component" value="Unassembled WGS sequence"/>
</dbReference>
<dbReference type="RefSeq" id="WP_070908778.1">
    <property type="nucleotide sequence ID" value="NZ_MIKE01000028.1"/>
</dbReference>
<reference evidence="3" key="1">
    <citation type="submission" date="2016-09" db="EMBL/GenBank/DDBJ databases">
        <authorList>
            <person name="Chen S."/>
            <person name="Walker E."/>
        </authorList>
    </citation>
    <scope>NUCLEOTIDE SEQUENCE [LARGE SCALE GENOMIC DNA]</scope>
    <source>
        <strain evidence="3">MSU</strain>
    </source>
</reference>
<keyword evidence="4" id="KW-1185">Reference proteome</keyword>
<dbReference type="EMBL" id="MIKE01000028">
    <property type="protein sequence ID" value="OHT43394.1"/>
    <property type="molecule type" value="Genomic_DNA"/>
</dbReference>
<accession>A0A1S1J1J4</accession>
<sequence>MCNNSDHTNDTLFKRNGTDQGDRVNSILDPHNLELHDFDKEDWFLFTYNFAKQVNFFDTTNSKKASGNWQEIFDHFGYSKKDIPNRKDKDYTLLKQSISETLQDIEFEGTLTPHMTLFICFLKLLELSKERFNKITKKHLDFFYKDILQIEKLAAKPDQVHVIFELAKKSTEERIEAQTQLDAGKDALGNKLIYKTTEELVANKAQITALKSVYNDTTLGEIKCSQVANSLDGKGESLKEGSKYWLPFGYTSNEEKYTELEAARLGFTIASPLLQLKEGERNIDITITFNEAFTFDTEPFKEPITVNDLVDNISIFCSGEKEWLGPFKLIGTAATSGIVEKQLRLVFQISKDTPSIVNYNQKKLGEHFSTTEPVIRFLIRTEDKKGHYLFRNLVTKTISSIGVKVDVKDVKSLVLESDTGLLNAEKPFYPFTTQPTSGSSFLIDYPEMFSKKWKNINVSIKWKNTPKSFKTHYQAYKKKYQDTTISQTLFFNGMFLKEIIKDKAVNQPEDPQPKTDAVAINIPEKSKLILNTVDTDLIVDSDAYFKGNVSLLNKENWETKITDTTLFTLKDGVYVTEFPLVGDGYDIDKSGPIRLTLNQSLLHSLYPKIYTLAIMSKIADTLIPNEAYTPFVETISLNYTAEETVNFTHQNEVEYQAERIRLFHEAPFGQSEEHSYLKNVARQKGVLDANSALTSRLVPDYCKGGEFYIGLEEAETLQQVALLVQILEGSENPQVDSFVGRQKIEWFILCDNQWKNIENEILANSTDNFLKSGILKFAIPKQATKTNTLFPDNLIWVRGKMHKAYDAVCKVIDIKTQVVTAEFYNHNNELSHLEKGLPAETISKLITRITQVKSVAQPFNSFNGKAQESDETYYKRVSERLRHKNRAITLWDYEHLILQEFPEVFRVKCLNHTNNEKESFLSPGDITLIVVPDIINKNVFDLYEPRVNTATLNKIRNYISNLNSMHVEVAVINPEYEKVIIKLNVRFYAQYDENFYKKQLNEDITKFLSPWAFDTTQDILFGIELHRSTIIDYIEKLYYVDYLAELEMAKLKDNTESENPNDITYQATLDFLPVLSPSNPKRILVSVKNHIISTKINSCKEPNFQSEESCQY</sequence>
<evidence type="ECO:0000313" key="3">
    <source>
        <dbReference type="Proteomes" id="UP000180252"/>
    </source>
</evidence>
<reference evidence="2 4" key="3">
    <citation type="submission" date="2016-11" db="EMBL/GenBank/DDBJ databases">
        <title>Whole genomes of Flavobacteriaceae.</title>
        <authorList>
            <person name="Stine C."/>
            <person name="Li C."/>
            <person name="Tadesse D."/>
        </authorList>
    </citation>
    <scope>NUCLEOTIDE SEQUENCE [LARGE SCALE GENOMIC DNA]</scope>
    <source>
        <strain evidence="2 4">ATCC BAA-2541</strain>
    </source>
</reference>